<dbReference type="AlphaFoldDB" id="F0WXI8"/>
<proteinExistence type="predicted"/>
<dbReference type="InterPro" id="IPR004875">
    <property type="entry name" value="DDE_SF_endonuclease_dom"/>
</dbReference>
<reference evidence="2" key="1">
    <citation type="journal article" date="2011" name="PLoS Biol.">
        <title>Gene gain and loss during evolution of obligate parasitism in the white rust pathogen of Arabidopsis thaliana.</title>
        <authorList>
            <person name="Kemen E."/>
            <person name="Gardiner A."/>
            <person name="Schultz-Larsen T."/>
            <person name="Kemen A.C."/>
            <person name="Balmuth A.L."/>
            <person name="Robert-Seilaniantz A."/>
            <person name="Bailey K."/>
            <person name="Holub E."/>
            <person name="Studholme D.J."/>
            <person name="Maclean D."/>
            <person name="Jones J.D."/>
        </authorList>
    </citation>
    <scope>NUCLEOTIDE SEQUENCE</scope>
</reference>
<dbReference type="PANTHER" id="PTHR19303:SF73">
    <property type="entry name" value="PROTEIN PDC2"/>
    <property type="match status" value="1"/>
</dbReference>
<dbReference type="EMBL" id="FR824582">
    <property type="protein sequence ID" value="CCA27496.1"/>
    <property type="molecule type" value="Genomic_DNA"/>
</dbReference>
<evidence type="ECO:0000259" key="1">
    <source>
        <dbReference type="Pfam" id="PF03184"/>
    </source>
</evidence>
<dbReference type="PANTHER" id="PTHR19303">
    <property type="entry name" value="TRANSPOSON"/>
    <property type="match status" value="1"/>
</dbReference>
<organism evidence="2">
    <name type="scientific">Albugo laibachii Nc14</name>
    <dbReference type="NCBI Taxonomy" id="890382"/>
    <lineage>
        <taxon>Eukaryota</taxon>
        <taxon>Sar</taxon>
        <taxon>Stramenopiles</taxon>
        <taxon>Oomycota</taxon>
        <taxon>Peronosporomycetes</taxon>
        <taxon>Albuginales</taxon>
        <taxon>Albuginaceae</taxon>
        <taxon>Albugo</taxon>
    </lineage>
</organism>
<gene>
    <name evidence="2" type="primary">AlNc14C354G10939</name>
    <name evidence="3" type="synonym">AlNc14C551G12134</name>
    <name evidence="2" type="ORF">ALNC14_123260</name>
    <name evidence="3" type="ORF">ALNC14_136400</name>
</gene>
<name>F0WXI8_9STRA</name>
<feature type="domain" description="DDE-1" evidence="1">
    <location>
        <begin position="28"/>
        <end position="151"/>
    </location>
</feature>
<sequence>MNETAYFYCTAPSRSISAPRLLGRKNIKKRITVAVAWNADASLKPPLLFVGASLQPRCFRGKSTSKIGVDYSSTRKAWMTTELFQHWVASFNERMHAENQHVFLLLDNVSSHRLDAPLFNVTVQMLPPNTTSYLQRQDAGINRQFKLKISKLQNRRVVERFDA</sequence>
<dbReference type="InterPro" id="IPR050863">
    <property type="entry name" value="CenT-Element_Derived"/>
</dbReference>
<dbReference type="Pfam" id="PF03184">
    <property type="entry name" value="DDE_1"/>
    <property type="match status" value="1"/>
</dbReference>
<protein>
    <submittedName>
        <fullName evidence="3">PREDICTED: similar to tigger transposable element derived 4 putative</fullName>
    </submittedName>
    <submittedName>
        <fullName evidence="2">Putative CENPB/ARS binding proteinlike protein</fullName>
    </submittedName>
</protein>
<dbReference type="GO" id="GO:0005634">
    <property type="term" value="C:nucleus"/>
    <property type="evidence" value="ECO:0007669"/>
    <property type="project" value="TreeGrafter"/>
</dbReference>
<dbReference type="HOGENOM" id="CLU_018294_2_3_1"/>
<reference evidence="2" key="2">
    <citation type="submission" date="2011-02" db="EMBL/GenBank/DDBJ databases">
        <authorList>
            <person name="MacLean D."/>
        </authorList>
    </citation>
    <scope>NUCLEOTIDE SEQUENCE</scope>
</reference>
<evidence type="ECO:0000313" key="2">
    <source>
        <dbReference type="EMBL" id="CCA26182.1"/>
    </source>
</evidence>
<accession>F0WXI8</accession>
<dbReference type="EMBL" id="FR824399">
    <property type="protein sequence ID" value="CCA26182.1"/>
    <property type="molecule type" value="Genomic_DNA"/>
</dbReference>
<evidence type="ECO:0000313" key="3">
    <source>
        <dbReference type="EMBL" id="CCA27496.1"/>
    </source>
</evidence>
<dbReference type="GO" id="GO:0003677">
    <property type="term" value="F:DNA binding"/>
    <property type="evidence" value="ECO:0007669"/>
    <property type="project" value="TreeGrafter"/>
</dbReference>